<feature type="transmembrane region" description="Helical" evidence="1">
    <location>
        <begin position="46"/>
        <end position="70"/>
    </location>
</feature>
<dbReference type="Proteomes" id="UP000716446">
    <property type="component" value="Unassembled WGS sequence"/>
</dbReference>
<comment type="caution">
    <text evidence="2">The sequence shown here is derived from an EMBL/GenBank/DDBJ whole genome shotgun (WGS) entry which is preliminary data.</text>
</comment>
<evidence type="ECO:0000313" key="3">
    <source>
        <dbReference type="Proteomes" id="UP000716446"/>
    </source>
</evidence>
<name>A0A9N8PJ16_9PEZI</name>
<keyword evidence="1" id="KW-0472">Membrane</keyword>
<evidence type="ECO:0000313" key="2">
    <source>
        <dbReference type="EMBL" id="CAD0095781.1"/>
    </source>
</evidence>
<keyword evidence="1" id="KW-0812">Transmembrane</keyword>
<keyword evidence="3" id="KW-1185">Reference proteome</keyword>
<dbReference type="EMBL" id="CAIJEN010000016">
    <property type="protein sequence ID" value="CAD0095781.1"/>
    <property type="molecule type" value="Genomic_DNA"/>
</dbReference>
<dbReference type="AlphaFoldDB" id="A0A9N8PJ16"/>
<keyword evidence="1" id="KW-1133">Transmembrane helix</keyword>
<evidence type="ECO:0000256" key="1">
    <source>
        <dbReference type="SAM" id="Phobius"/>
    </source>
</evidence>
<protein>
    <submittedName>
        <fullName evidence="2">Uncharacterized protein</fullName>
    </submittedName>
</protein>
<organism evidence="2 3">
    <name type="scientific">Aureobasidium vineae</name>
    <dbReference type="NCBI Taxonomy" id="2773715"/>
    <lineage>
        <taxon>Eukaryota</taxon>
        <taxon>Fungi</taxon>
        <taxon>Dikarya</taxon>
        <taxon>Ascomycota</taxon>
        <taxon>Pezizomycotina</taxon>
        <taxon>Dothideomycetes</taxon>
        <taxon>Dothideomycetidae</taxon>
        <taxon>Dothideales</taxon>
        <taxon>Saccotheciaceae</taxon>
        <taxon>Aureobasidium</taxon>
    </lineage>
</organism>
<reference evidence="2" key="1">
    <citation type="submission" date="2020-06" db="EMBL/GenBank/DDBJ databases">
        <authorList>
            <person name="Onetto C."/>
        </authorList>
    </citation>
    <scope>NUCLEOTIDE SEQUENCE</scope>
</reference>
<proteinExistence type="predicted"/>
<gene>
    <name evidence="2" type="ORF">AWRI4619_LOCUS9005</name>
</gene>
<accession>A0A9N8PJ16</accession>
<sequence length="96" mass="10673">MSVFETVIRFSVQHIGPKTTYEIFTTLILLYARLNQVKVFFSSPGLLVWLMIPIIAASIVISLTFSSVYLRFGCPIAALIILKLAIDAEIASTVCY</sequence>